<dbReference type="Gene3D" id="3.60.130.10">
    <property type="entry name" value="Clavaminate synthase-like"/>
    <property type="match status" value="1"/>
</dbReference>
<evidence type="ECO:0000256" key="5">
    <source>
        <dbReference type="ARBA" id="ARBA00023002"/>
    </source>
</evidence>
<dbReference type="InterPro" id="IPR050411">
    <property type="entry name" value="AlphaKG_dependent_hydroxylases"/>
</dbReference>
<comment type="similarity">
    <text evidence="2">Belongs to the gamma-BBH/TMLD family.</text>
</comment>
<dbReference type="SUPFAM" id="SSF51197">
    <property type="entry name" value="Clavaminate synthase-like"/>
    <property type="match status" value="1"/>
</dbReference>
<keyword evidence="6" id="KW-0408">Iron</keyword>
<dbReference type="eggNOG" id="COG2175">
    <property type="taxonomic scope" value="Bacteria"/>
</dbReference>
<evidence type="ECO:0000256" key="2">
    <source>
        <dbReference type="ARBA" id="ARBA00008654"/>
    </source>
</evidence>
<feature type="domain" description="Gamma-butyrobetaine hydroxylase-like N-terminal" evidence="8">
    <location>
        <begin position="18"/>
        <end position="103"/>
    </location>
</feature>
<dbReference type="FunFam" id="3.30.2020.30:FF:000002">
    <property type="entry name" value="Putative gamma-butyrobetaine dioxygenase"/>
    <property type="match status" value="1"/>
</dbReference>
<evidence type="ECO:0000259" key="8">
    <source>
        <dbReference type="Pfam" id="PF06155"/>
    </source>
</evidence>
<keyword evidence="5" id="KW-0560">Oxidoreductase</keyword>
<evidence type="ECO:0000256" key="6">
    <source>
        <dbReference type="ARBA" id="ARBA00023004"/>
    </source>
</evidence>
<accession>F4XS14</accession>
<dbReference type="GO" id="GO:0045329">
    <property type="term" value="P:carnitine biosynthetic process"/>
    <property type="evidence" value="ECO:0007669"/>
    <property type="project" value="TreeGrafter"/>
</dbReference>
<gene>
    <name evidence="9" type="ORF">LYNGBM3L_05770</name>
</gene>
<comment type="cofactor">
    <cofactor evidence="1">
        <name>Fe(2+)</name>
        <dbReference type="ChEBI" id="CHEBI:29033"/>
    </cofactor>
</comment>
<name>F4XS14_9CYAN</name>
<dbReference type="PANTHER" id="PTHR10696">
    <property type="entry name" value="GAMMA-BUTYROBETAINE HYDROXYLASE-RELATED"/>
    <property type="match status" value="1"/>
</dbReference>
<evidence type="ECO:0000259" key="7">
    <source>
        <dbReference type="Pfam" id="PF02668"/>
    </source>
</evidence>
<protein>
    <submittedName>
        <fullName evidence="9">Putative taurine catabolism dioxygenase</fullName>
    </submittedName>
</protein>
<evidence type="ECO:0000256" key="4">
    <source>
        <dbReference type="ARBA" id="ARBA00022964"/>
    </source>
</evidence>
<dbReference type="InterPro" id="IPR003819">
    <property type="entry name" value="TauD/TfdA-like"/>
</dbReference>
<dbReference type="HOGENOM" id="CLU_021859_2_2_3"/>
<evidence type="ECO:0000313" key="10">
    <source>
        <dbReference type="Proteomes" id="UP000003959"/>
    </source>
</evidence>
<dbReference type="EMBL" id="GL890908">
    <property type="protein sequence ID" value="EGJ32606.1"/>
    <property type="molecule type" value="Genomic_DNA"/>
</dbReference>
<dbReference type="Proteomes" id="UP000003959">
    <property type="component" value="Unassembled WGS sequence"/>
</dbReference>
<evidence type="ECO:0000256" key="3">
    <source>
        <dbReference type="ARBA" id="ARBA00022723"/>
    </source>
</evidence>
<dbReference type="OrthoDB" id="9769888at2"/>
<dbReference type="InterPro" id="IPR038492">
    <property type="entry name" value="GBBH-like_N_sf"/>
</dbReference>
<dbReference type="AlphaFoldDB" id="F4XS14"/>
<keyword evidence="10" id="KW-1185">Reference proteome</keyword>
<dbReference type="Gene3D" id="3.30.2020.30">
    <property type="match status" value="1"/>
</dbReference>
<dbReference type="InterPro" id="IPR042098">
    <property type="entry name" value="TauD-like_sf"/>
</dbReference>
<organism evidence="9 10">
    <name type="scientific">Moorena producens 3L</name>
    <dbReference type="NCBI Taxonomy" id="489825"/>
    <lineage>
        <taxon>Bacteria</taxon>
        <taxon>Bacillati</taxon>
        <taxon>Cyanobacteriota</taxon>
        <taxon>Cyanophyceae</taxon>
        <taxon>Coleofasciculales</taxon>
        <taxon>Coleofasciculaceae</taxon>
        <taxon>Moorena</taxon>
    </lineage>
</organism>
<dbReference type="GO" id="GO:0046872">
    <property type="term" value="F:metal ion binding"/>
    <property type="evidence" value="ECO:0007669"/>
    <property type="project" value="UniProtKB-KW"/>
</dbReference>
<dbReference type="GO" id="GO:0016706">
    <property type="term" value="F:2-oxoglutarate-dependent dioxygenase activity"/>
    <property type="evidence" value="ECO:0007669"/>
    <property type="project" value="UniProtKB-ARBA"/>
</dbReference>
<dbReference type="PANTHER" id="PTHR10696:SF25">
    <property type="entry name" value="OXIDOREDUCTASE AIM17-RELATED"/>
    <property type="match status" value="1"/>
</dbReference>
<reference evidence="10" key="1">
    <citation type="journal article" date="2011" name="Proc. Natl. Acad. Sci. U.S.A.">
        <title>Genomic insights into the physiology and ecology of the marine filamentous cyanobacterium Lyngbya majuscula.</title>
        <authorList>
            <person name="Jones A.C."/>
            <person name="Monroe E.A."/>
            <person name="Podell S."/>
            <person name="Hess W.R."/>
            <person name="Klages S."/>
            <person name="Esquenazi E."/>
            <person name="Niessen S."/>
            <person name="Hoover H."/>
            <person name="Rothmann M."/>
            <person name="Lasken R.S."/>
            <person name="Yates J.R.III."/>
            <person name="Reinhardt R."/>
            <person name="Kube M."/>
            <person name="Burkart M.D."/>
            <person name="Allen E.E."/>
            <person name="Dorrestein P.C."/>
            <person name="Gerwick W.H."/>
            <person name="Gerwick L."/>
        </authorList>
    </citation>
    <scope>NUCLEOTIDE SEQUENCE [LARGE SCALE GENOMIC DNA]</scope>
    <source>
        <strain evidence="10">3L</strain>
    </source>
</reference>
<proteinExistence type="inferred from homology"/>
<feature type="domain" description="TauD/TfdA-like" evidence="7">
    <location>
        <begin position="135"/>
        <end position="371"/>
    </location>
</feature>
<dbReference type="RefSeq" id="WP_008184327.1">
    <property type="nucleotide sequence ID" value="NZ_GL890908.1"/>
</dbReference>
<dbReference type="Pfam" id="PF02668">
    <property type="entry name" value="TauD"/>
    <property type="match status" value="1"/>
</dbReference>
<evidence type="ECO:0000256" key="1">
    <source>
        <dbReference type="ARBA" id="ARBA00001954"/>
    </source>
</evidence>
<dbReference type="InterPro" id="IPR010376">
    <property type="entry name" value="GBBH-like_N"/>
</dbReference>
<sequence length="394" mass="46110">MSYSNLAIDLSQQYQISKVQQDHRKLFVDWGDGHRSTFHYIWLRDNCYCSGCGDPKHGEKRFRLVDVPLDIKPLSVRWDSGNALEIVWKPDGHKSIYDAQWLRQHCYSATEREHRQHRPILWDSNIVTNLPQIAYEEVQTGDKHRLQLLKHLRDYGICFVRNVPTQKGELESLAQSFGPLLETNYGRVFEIVVDPEESQKSVANSQINLIPHTDDAYQYAPPGIIFFHCLMANNDGSGQSTFVDGFQIAEVLRQEDREAFDLLCRYEVPFRKYYSNRIDMRFSSPVFCLDSGGNLKEVRISNLFPAPLDLPEEIIEPFYAAYRKLMQLYTHPKYCLKQGLQPGDLVMFDNHRILHGRNAIGIQNQRRHLRYCSVDRDYFQSWRRLLEKNLSFQG</sequence>
<keyword evidence="3" id="KW-0479">Metal-binding</keyword>
<evidence type="ECO:0000313" key="9">
    <source>
        <dbReference type="EMBL" id="EGJ32606.1"/>
    </source>
</evidence>
<keyword evidence="4 9" id="KW-0223">Dioxygenase</keyword>
<dbReference type="Pfam" id="PF06155">
    <property type="entry name" value="GBBH-like_N"/>
    <property type="match status" value="1"/>
</dbReference>